<comment type="similarity">
    <text evidence="2">Belongs to the UPF0057 (PMP3) family.</text>
</comment>
<proteinExistence type="inferred from homology"/>
<keyword evidence="4 6" id="KW-1133">Transmembrane helix</keyword>
<evidence type="ECO:0000256" key="6">
    <source>
        <dbReference type="SAM" id="Phobius"/>
    </source>
</evidence>
<dbReference type="Pfam" id="PF01679">
    <property type="entry name" value="Pmp3"/>
    <property type="match status" value="1"/>
</dbReference>
<evidence type="ECO:0000313" key="8">
    <source>
        <dbReference type="Proteomes" id="UP000660110"/>
    </source>
</evidence>
<dbReference type="EMBL" id="BMEL01000003">
    <property type="protein sequence ID" value="GGF23808.1"/>
    <property type="molecule type" value="Genomic_DNA"/>
</dbReference>
<feature type="transmembrane region" description="Helical" evidence="6">
    <location>
        <begin position="23"/>
        <end position="45"/>
    </location>
</feature>
<evidence type="ECO:0000256" key="3">
    <source>
        <dbReference type="ARBA" id="ARBA00022692"/>
    </source>
</evidence>
<keyword evidence="5 6" id="KW-0472">Membrane</keyword>
<evidence type="ECO:0000256" key="4">
    <source>
        <dbReference type="ARBA" id="ARBA00022989"/>
    </source>
</evidence>
<evidence type="ECO:0000256" key="5">
    <source>
        <dbReference type="ARBA" id="ARBA00023136"/>
    </source>
</evidence>
<evidence type="ECO:0000256" key="2">
    <source>
        <dbReference type="ARBA" id="ARBA00009530"/>
    </source>
</evidence>
<keyword evidence="8" id="KW-1185">Reference proteome</keyword>
<reference evidence="7" key="1">
    <citation type="journal article" date="2014" name="Int. J. Syst. Evol. Microbiol.">
        <title>Complete genome sequence of Corynebacterium casei LMG S-19264T (=DSM 44701T), isolated from a smear-ripened cheese.</title>
        <authorList>
            <consortium name="US DOE Joint Genome Institute (JGI-PGF)"/>
            <person name="Walter F."/>
            <person name="Albersmeier A."/>
            <person name="Kalinowski J."/>
            <person name="Ruckert C."/>
        </authorList>
    </citation>
    <scope>NUCLEOTIDE SEQUENCE</scope>
    <source>
        <strain evidence="7">CGMCC 1.12153</strain>
    </source>
</reference>
<dbReference type="PANTHER" id="PTHR21659">
    <property type="entry name" value="HYDROPHOBIC PROTEIN RCI2 LOW TEMPERATURE AND SALT RESPONSIVE PROTEIN LTI6 -RELATED"/>
    <property type="match status" value="1"/>
</dbReference>
<comment type="subcellular location">
    <subcellularLocation>
        <location evidence="1">Membrane</location>
    </subcellularLocation>
</comment>
<evidence type="ECO:0000313" key="7">
    <source>
        <dbReference type="EMBL" id="GGF23808.1"/>
    </source>
</evidence>
<dbReference type="GO" id="GO:0016020">
    <property type="term" value="C:membrane"/>
    <property type="evidence" value="ECO:0007669"/>
    <property type="project" value="UniProtKB-SubCell"/>
</dbReference>
<accession>A0A917B4U1</accession>
<evidence type="ECO:0000256" key="1">
    <source>
        <dbReference type="ARBA" id="ARBA00004370"/>
    </source>
</evidence>
<dbReference type="Proteomes" id="UP000660110">
    <property type="component" value="Unassembled WGS sequence"/>
</dbReference>
<sequence>MLYILAIFLPPLAVLLTGQFGKALLNLLLTMIFFVPGAIHAAVVVKEHYDKAKAH</sequence>
<protein>
    <recommendedName>
        <fullName evidence="9">YqaE/Pmp3 family membrane protein</fullName>
    </recommendedName>
</protein>
<dbReference type="RefSeq" id="WP_188377702.1">
    <property type="nucleotide sequence ID" value="NZ_BMEL01000003.1"/>
</dbReference>
<reference evidence="7" key="2">
    <citation type="submission" date="2020-09" db="EMBL/GenBank/DDBJ databases">
        <authorList>
            <person name="Sun Q."/>
            <person name="Zhou Y."/>
        </authorList>
    </citation>
    <scope>NUCLEOTIDE SEQUENCE</scope>
    <source>
        <strain evidence="7">CGMCC 1.12153</strain>
    </source>
</reference>
<keyword evidence="3 6" id="KW-0812">Transmembrane</keyword>
<comment type="caution">
    <text evidence="7">The sequence shown here is derived from an EMBL/GenBank/DDBJ whole genome shotgun (WGS) entry which is preliminary data.</text>
</comment>
<evidence type="ECO:0008006" key="9">
    <source>
        <dbReference type="Google" id="ProtNLM"/>
    </source>
</evidence>
<organism evidence="7 8">
    <name type="scientific">Halobacillus andaensis</name>
    <dbReference type="NCBI Taxonomy" id="1176239"/>
    <lineage>
        <taxon>Bacteria</taxon>
        <taxon>Bacillati</taxon>
        <taxon>Bacillota</taxon>
        <taxon>Bacilli</taxon>
        <taxon>Bacillales</taxon>
        <taxon>Bacillaceae</taxon>
        <taxon>Halobacillus</taxon>
    </lineage>
</organism>
<dbReference type="AlphaFoldDB" id="A0A917B4U1"/>
<dbReference type="InterPro" id="IPR000612">
    <property type="entry name" value="PMP3"/>
</dbReference>
<name>A0A917B4U1_HALAA</name>
<gene>
    <name evidence="7" type="ORF">GCM10010954_23350</name>
</gene>
<dbReference type="PANTHER" id="PTHR21659:SF42">
    <property type="entry name" value="UPF0057 MEMBRANE PROTEIN ZK632.10-RELATED"/>
    <property type="match status" value="1"/>
</dbReference>